<accession>A0AA88XZS4</accession>
<dbReference type="EMBL" id="VSWD01000012">
    <property type="protein sequence ID" value="KAK3086449.1"/>
    <property type="molecule type" value="Genomic_DNA"/>
</dbReference>
<feature type="domain" description="C2H2-type" evidence="2">
    <location>
        <begin position="102"/>
        <end position="124"/>
    </location>
</feature>
<reference evidence="3" key="1">
    <citation type="submission" date="2019-08" db="EMBL/GenBank/DDBJ databases">
        <title>The improved chromosome-level genome for the pearl oyster Pinctada fucata martensii using PacBio sequencing and Hi-C.</title>
        <authorList>
            <person name="Zheng Z."/>
        </authorList>
    </citation>
    <scope>NUCLEOTIDE SEQUENCE</scope>
    <source>
        <strain evidence="3">ZZ-2019</strain>
        <tissue evidence="3">Adductor muscle</tissue>
    </source>
</reference>
<gene>
    <name evidence="3" type="ORF">FSP39_018585</name>
</gene>
<organism evidence="3 4">
    <name type="scientific">Pinctada imbricata</name>
    <name type="common">Atlantic pearl-oyster</name>
    <name type="synonym">Pinctada martensii</name>
    <dbReference type="NCBI Taxonomy" id="66713"/>
    <lineage>
        <taxon>Eukaryota</taxon>
        <taxon>Metazoa</taxon>
        <taxon>Spiralia</taxon>
        <taxon>Lophotrochozoa</taxon>
        <taxon>Mollusca</taxon>
        <taxon>Bivalvia</taxon>
        <taxon>Autobranchia</taxon>
        <taxon>Pteriomorphia</taxon>
        <taxon>Pterioida</taxon>
        <taxon>Pterioidea</taxon>
        <taxon>Pteriidae</taxon>
        <taxon>Pinctada</taxon>
    </lineage>
</organism>
<name>A0AA88XZS4_PINIB</name>
<proteinExistence type="predicted"/>
<feature type="region of interest" description="Disordered" evidence="1">
    <location>
        <begin position="175"/>
        <end position="207"/>
    </location>
</feature>
<sequence>MALRRCMFCGIQSNTRRDLEIHMAASHGVLIKGEQNAKIASKPPTSGLVRNNFCVFCSLHFSDNTQLTLHCLRDHATCSACGMVVANSAHLKTHICKNAPSKKCEICGIKNLKPQYYIKHVTSHLKKCSIKIRRLTEKQIEEAMGKERKAEMDLQKQKELFTKLEADIWNEIESRRKRDREEDKVSKDPVLRKRKMENEKEEKVKKKIQKLEDTDRDYKPNDDDDVVVVDD</sequence>
<keyword evidence="4" id="KW-1185">Reference proteome</keyword>
<protein>
    <recommendedName>
        <fullName evidence="2">C2H2-type domain-containing protein</fullName>
    </recommendedName>
</protein>
<evidence type="ECO:0000259" key="2">
    <source>
        <dbReference type="SMART" id="SM00355"/>
    </source>
</evidence>
<dbReference type="SMART" id="SM00355">
    <property type="entry name" value="ZnF_C2H2"/>
    <property type="match status" value="3"/>
</dbReference>
<dbReference type="InterPro" id="IPR013087">
    <property type="entry name" value="Znf_C2H2_type"/>
</dbReference>
<dbReference type="Proteomes" id="UP001186944">
    <property type="component" value="Unassembled WGS sequence"/>
</dbReference>
<evidence type="ECO:0000256" key="1">
    <source>
        <dbReference type="SAM" id="MobiDB-lite"/>
    </source>
</evidence>
<comment type="caution">
    <text evidence="3">The sequence shown here is derived from an EMBL/GenBank/DDBJ whole genome shotgun (WGS) entry which is preliminary data.</text>
</comment>
<feature type="domain" description="C2H2-type" evidence="2">
    <location>
        <begin position="52"/>
        <end position="75"/>
    </location>
</feature>
<feature type="domain" description="C2H2-type" evidence="2">
    <location>
        <begin position="4"/>
        <end position="27"/>
    </location>
</feature>
<evidence type="ECO:0000313" key="4">
    <source>
        <dbReference type="Proteomes" id="UP001186944"/>
    </source>
</evidence>
<dbReference type="AlphaFoldDB" id="A0AA88XZS4"/>
<evidence type="ECO:0000313" key="3">
    <source>
        <dbReference type="EMBL" id="KAK3086449.1"/>
    </source>
</evidence>